<reference evidence="1" key="1">
    <citation type="submission" date="2023-07" db="EMBL/GenBank/DDBJ databases">
        <title>Black Yeasts Isolated from many extreme environments.</title>
        <authorList>
            <person name="Coleine C."/>
            <person name="Stajich J.E."/>
            <person name="Selbmann L."/>
        </authorList>
    </citation>
    <scope>NUCLEOTIDE SEQUENCE</scope>
    <source>
        <strain evidence="1">CCFEE 5485</strain>
    </source>
</reference>
<organism evidence="1 2">
    <name type="scientific">Recurvomyces mirabilis</name>
    <dbReference type="NCBI Taxonomy" id="574656"/>
    <lineage>
        <taxon>Eukaryota</taxon>
        <taxon>Fungi</taxon>
        <taxon>Dikarya</taxon>
        <taxon>Ascomycota</taxon>
        <taxon>Pezizomycotina</taxon>
        <taxon>Dothideomycetes</taxon>
        <taxon>Dothideomycetidae</taxon>
        <taxon>Mycosphaerellales</taxon>
        <taxon>Teratosphaeriaceae</taxon>
        <taxon>Recurvomyces</taxon>
    </lineage>
</organism>
<accession>A0AAE1C648</accession>
<sequence>MAAPRDVVCRQGYTSLKSIVVVIVPVCMQIDDHAANMSRFLSQCSALTTHALNPPPLHSAAFTTSATQRKGQDIWNKPIIEDPNKLQYAAFVKALHGINPGRKLVKHTVDQALLRAFAQYLGVEDWQKLEKSLRIASHVNSQRVVHPEARAWRVLMGESARYWGQGGRYLKTPR</sequence>
<evidence type="ECO:0000313" key="2">
    <source>
        <dbReference type="Proteomes" id="UP001274830"/>
    </source>
</evidence>
<protein>
    <submittedName>
        <fullName evidence="1">Uncharacterized protein</fullName>
    </submittedName>
</protein>
<comment type="caution">
    <text evidence="1">The sequence shown here is derived from an EMBL/GenBank/DDBJ whole genome shotgun (WGS) entry which is preliminary data.</text>
</comment>
<gene>
    <name evidence="1" type="ORF">LTR78_001057</name>
</gene>
<proteinExistence type="predicted"/>
<evidence type="ECO:0000313" key="1">
    <source>
        <dbReference type="EMBL" id="KAK3679496.1"/>
    </source>
</evidence>
<dbReference type="Proteomes" id="UP001274830">
    <property type="component" value="Unassembled WGS sequence"/>
</dbReference>
<name>A0AAE1C648_9PEZI</name>
<dbReference type="EMBL" id="JAUTXT010000002">
    <property type="protein sequence ID" value="KAK3679496.1"/>
    <property type="molecule type" value="Genomic_DNA"/>
</dbReference>
<keyword evidence="2" id="KW-1185">Reference proteome</keyword>
<dbReference type="AlphaFoldDB" id="A0AAE1C648"/>